<dbReference type="STRING" id="3076.A0A2P6U4W9"/>
<feature type="region of interest" description="Disordered" evidence="8">
    <location>
        <begin position="260"/>
        <end position="302"/>
    </location>
</feature>
<dbReference type="Gene3D" id="1.10.510.10">
    <property type="entry name" value="Transferase(Phosphotransferase) domain 1"/>
    <property type="match status" value="1"/>
</dbReference>
<feature type="compositionally biased region" description="Low complexity" evidence="8">
    <location>
        <begin position="388"/>
        <end position="401"/>
    </location>
</feature>
<dbReference type="GO" id="GO:0004674">
    <property type="term" value="F:protein serine/threonine kinase activity"/>
    <property type="evidence" value="ECO:0007669"/>
    <property type="project" value="UniProtKB-KW"/>
</dbReference>
<proteinExistence type="predicted"/>
<dbReference type="Gene3D" id="3.30.200.20">
    <property type="entry name" value="Phosphorylase Kinase, domain 1"/>
    <property type="match status" value="1"/>
</dbReference>
<keyword evidence="3 7" id="KW-0547">Nucleotide-binding</keyword>
<dbReference type="SMART" id="SM00220">
    <property type="entry name" value="S_TKc"/>
    <property type="match status" value="1"/>
</dbReference>
<dbReference type="PROSITE" id="PS51382">
    <property type="entry name" value="SPX"/>
    <property type="match status" value="1"/>
</dbReference>
<dbReference type="InterPro" id="IPR000719">
    <property type="entry name" value="Prot_kinase_dom"/>
</dbReference>
<dbReference type="PANTHER" id="PTHR24349">
    <property type="entry name" value="SERINE/THREONINE-PROTEIN KINASE"/>
    <property type="match status" value="1"/>
</dbReference>
<feature type="compositionally biased region" description="Low complexity" evidence="8">
    <location>
        <begin position="44"/>
        <end position="58"/>
    </location>
</feature>
<dbReference type="PROSITE" id="PS00018">
    <property type="entry name" value="EF_HAND_1"/>
    <property type="match status" value="1"/>
</dbReference>
<dbReference type="Pfam" id="PF13405">
    <property type="entry name" value="EF-hand_6"/>
    <property type="match status" value="1"/>
</dbReference>
<dbReference type="AlphaFoldDB" id="A0A2P6U4W9"/>
<dbReference type="InterPro" id="IPR017441">
    <property type="entry name" value="Protein_kinase_ATP_BS"/>
</dbReference>
<keyword evidence="4" id="KW-0418">Kinase</keyword>
<feature type="domain" description="SPX" evidence="11">
    <location>
        <begin position="1"/>
        <end position="230"/>
    </location>
</feature>
<evidence type="ECO:0000313" key="13">
    <source>
        <dbReference type="Proteomes" id="UP000239899"/>
    </source>
</evidence>
<evidence type="ECO:0000256" key="2">
    <source>
        <dbReference type="ARBA" id="ARBA00022679"/>
    </source>
</evidence>
<dbReference type="InterPro" id="IPR008271">
    <property type="entry name" value="Ser/Thr_kinase_AS"/>
</dbReference>
<dbReference type="OrthoDB" id="40902at2759"/>
<dbReference type="GO" id="GO:0005509">
    <property type="term" value="F:calcium ion binding"/>
    <property type="evidence" value="ECO:0007669"/>
    <property type="project" value="InterPro"/>
</dbReference>
<evidence type="ECO:0000259" key="11">
    <source>
        <dbReference type="PROSITE" id="PS51382"/>
    </source>
</evidence>
<dbReference type="InterPro" id="IPR011992">
    <property type="entry name" value="EF-hand-dom_pair"/>
</dbReference>
<keyword evidence="2" id="KW-0808">Transferase</keyword>
<gene>
    <name evidence="12" type="ORF">C2E21_0277</name>
</gene>
<keyword evidence="6 7" id="KW-0067">ATP-binding</keyword>
<feature type="compositionally biased region" description="Low complexity" evidence="8">
    <location>
        <begin position="272"/>
        <end position="296"/>
    </location>
</feature>
<keyword evidence="1" id="KW-0723">Serine/threonine-protein kinase</keyword>
<comment type="caution">
    <text evidence="12">The sequence shown here is derived from an EMBL/GenBank/DDBJ whole genome shotgun (WGS) entry which is preliminary data.</text>
</comment>
<feature type="region of interest" description="Disordered" evidence="8">
    <location>
        <begin position="375"/>
        <end position="414"/>
    </location>
</feature>
<dbReference type="SUPFAM" id="SSF47473">
    <property type="entry name" value="EF-hand"/>
    <property type="match status" value="1"/>
</dbReference>
<dbReference type="Pfam" id="PF00069">
    <property type="entry name" value="Pkinase"/>
    <property type="match status" value="1"/>
</dbReference>
<dbReference type="InterPro" id="IPR018247">
    <property type="entry name" value="EF_Hand_1_Ca_BS"/>
</dbReference>
<evidence type="ECO:0000256" key="3">
    <source>
        <dbReference type="ARBA" id="ARBA00022741"/>
    </source>
</evidence>
<dbReference type="PROSITE" id="PS50011">
    <property type="entry name" value="PROTEIN_KINASE_DOM"/>
    <property type="match status" value="1"/>
</dbReference>
<dbReference type="GO" id="GO:0005524">
    <property type="term" value="F:ATP binding"/>
    <property type="evidence" value="ECO:0007669"/>
    <property type="project" value="UniProtKB-UniRule"/>
</dbReference>
<name>A0A2P6U4W9_CHLSO</name>
<dbReference type="PROSITE" id="PS00108">
    <property type="entry name" value="PROTEIN_KINASE_ST"/>
    <property type="match status" value="1"/>
</dbReference>
<evidence type="ECO:0000256" key="6">
    <source>
        <dbReference type="ARBA" id="ARBA00022840"/>
    </source>
</evidence>
<feature type="binding site" evidence="7">
    <location>
        <position position="451"/>
    </location>
    <ligand>
        <name>ATP</name>
        <dbReference type="ChEBI" id="CHEBI:30616"/>
    </ligand>
</feature>
<dbReference type="Pfam" id="PF03105">
    <property type="entry name" value="SPX"/>
    <property type="match status" value="1"/>
</dbReference>
<dbReference type="InterPro" id="IPR002048">
    <property type="entry name" value="EF_hand_dom"/>
</dbReference>
<dbReference type="EMBL" id="LHPG02000001">
    <property type="protein sequence ID" value="PRW61373.1"/>
    <property type="molecule type" value="Genomic_DNA"/>
</dbReference>
<evidence type="ECO:0000256" key="7">
    <source>
        <dbReference type="PROSITE-ProRule" id="PRU10141"/>
    </source>
</evidence>
<evidence type="ECO:0000256" key="8">
    <source>
        <dbReference type="SAM" id="MobiDB-lite"/>
    </source>
</evidence>
<keyword evidence="13" id="KW-1185">Reference proteome</keyword>
<dbReference type="InterPro" id="IPR011009">
    <property type="entry name" value="Kinase-like_dom_sf"/>
</dbReference>
<evidence type="ECO:0000259" key="10">
    <source>
        <dbReference type="PROSITE" id="PS50222"/>
    </source>
</evidence>
<dbReference type="SMART" id="SM00054">
    <property type="entry name" value="EFh"/>
    <property type="match status" value="1"/>
</dbReference>
<dbReference type="PROSITE" id="PS50222">
    <property type="entry name" value="EF_HAND_2"/>
    <property type="match status" value="1"/>
</dbReference>
<protein>
    <submittedName>
        <fullName evidence="12">Pkinase-domain-containing</fullName>
    </submittedName>
</protein>
<evidence type="ECO:0000256" key="1">
    <source>
        <dbReference type="ARBA" id="ARBA00022527"/>
    </source>
</evidence>
<sequence length="990" mass="106157">MKFGHLLKSFVEGDDPDKVCLNYKKLKKLIKAQKAHIDQGLEGGAPAEAASGAQGGASSDDEEMPGLPPTRAAAAAADAEVAGEPGDVSGGVAEEDREFIATLNEDLGRINACFMEKEEEAVIRLRALEDRLGAAKASPAQLGAIPGIGAAAATAGGTPAAASETSGGSAGGAAGAPPVELEKLRNEMVDFHGELVLLLHWSLVNYAAVAKILKKHDKLTGSRLRAPVLASVLHQPFLSTESISQLVKAAERHVQELTQLCGGSDRPGSMLTSEARSAGATASAAAATSSMSGAGEEAVDPEAELAGSEHVAIFKRTRAALHMLNDMQPETSRAAKSAGLWGNLRSVVPRWKLAERAADRDRLVPAAAAAAALLDRTSVPGDEGRQHGSGTSTPTASGSETARPASPSSPDFGYSRGLERKYRVLRELGRGGNGVVRVVEELATGTQWALKSIPKVLVDPKLSETKRAGHAEAIKREVDVLRRLRGCLNVAALEDVYEDDTHVHMVLEYCKGGELHHRIGETVYSERTVASYMRAVLRTLAQCHAQHILHRDIKPGNFLLLSDDPNARLKAIDFGLAVFFEEDKLPRTDLGLEGTPWFMAPETLRSEVYPASDVWAAGVMAHQLLTGRFPFDDKSNPFSPSLSKVWGSILTDEVNLKRPHWEGISDEAKDFVKQLLNKDFAARPTALQALQHPWLQGPGASERGKGKRLGIGVVQRIQRYSQGSVFKRSVLDMIAEELMSTKDAEQERGCPIGQGAVPIITDPQASAMEYLYEHLSMTDKSLVDREAVADGLEQLGYKLTADELERLLDSLDPGNTGKVAKSQVAASQIDWRVLQQSQTERWLKCARRAFAELDLDGDGRISVDEMIAVLRNRLPKEEVDIAVRHALQEAARRSEGSFRGRSDVAGAAAAAAEQDSSVHSANDSVRDGMTFRQFVRMLRSGATEASLDVYDDRYGSFGSYGSLGSLAALDKSVKGGSNAGSLLDPIKELA</sequence>
<dbReference type="InterPro" id="IPR050205">
    <property type="entry name" value="CDPK_Ser/Thr_kinases"/>
</dbReference>
<reference evidence="12 13" key="1">
    <citation type="journal article" date="2018" name="Plant J.">
        <title>Genome sequences of Chlorella sorokiniana UTEX 1602 and Micractinium conductrix SAG 241.80: implications to maltose excretion by a green alga.</title>
        <authorList>
            <person name="Arriola M.B."/>
            <person name="Velmurugan N."/>
            <person name="Zhang Y."/>
            <person name="Plunkett M.H."/>
            <person name="Hondzo H."/>
            <person name="Barney B.M."/>
        </authorList>
    </citation>
    <scope>NUCLEOTIDE SEQUENCE [LARGE SCALE GENOMIC DNA]</scope>
    <source>
        <strain evidence="13">UTEX 1602</strain>
    </source>
</reference>
<feature type="domain" description="EF-hand" evidence="10">
    <location>
        <begin position="841"/>
        <end position="876"/>
    </location>
</feature>
<feature type="compositionally biased region" description="Low complexity" evidence="8">
    <location>
        <begin position="72"/>
        <end position="82"/>
    </location>
</feature>
<dbReference type="Proteomes" id="UP000239899">
    <property type="component" value="Unassembled WGS sequence"/>
</dbReference>
<feature type="domain" description="Protein kinase" evidence="9">
    <location>
        <begin position="422"/>
        <end position="695"/>
    </location>
</feature>
<keyword evidence="5" id="KW-0106">Calcium</keyword>
<dbReference type="CDD" id="cd05117">
    <property type="entry name" value="STKc_CAMK"/>
    <property type="match status" value="1"/>
</dbReference>
<dbReference type="PROSITE" id="PS00107">
    <property type="entry name" value="PROTEIN_KINASE_ATP"/>
    <property type="match status" value="1"/>
</dbReference>
<evidence type="ECO:0000256" key="5">
    <source>
        <dbReference type="ARBA" id="ARBA00022837"/>
    </source>
</evidence>
<feature type="region of interest" description="Disordered" evidence="8">
    <location>
        <begin position="42"/>
        <end position="91"/>
    </location>
</feature>
<organism evidence="12 13">
    <name type="scientific">Chlorella sorokiniana</name>
    <name type="common">Freshwater green alga</name>
    <dbReference type="NCBI Taxonomy" id="3076"/>
    <lineage>
        <taxon>Eukaryota</taxon>
        <taxon>Viridiplantae</taxon>
        <taxon>Chlorophyta</taxon>
        <taxon>core chlorophytes</taxon>
        <taxon>Trebouxiophyceae</taxon>
        <taxon>Chlorellales</taxon>
        <taxon>Chlorellaceae</taxon>
        <taxon>Chlorella clade</taxon>
        <taxon>Chlorella</taxon>
    </lineage>
</organism>
<dbReference type="Gene3D" id="1.10.238.10">
    <property type="entry name" value="EF-hand"/>
    <property type="match status" value="1"/>
</dbReference>
<evidence type="ECO:0000313" key="12">
    <source>
        <dbReference type="EMBL" id="PRW61373.1"/>
    </source>
</evidence>
<accession>A0A2P6U4W9</accession>
<evidence type="ECO:0000256" key="4">
    <source>
        <dbReference type="ARBA" id="ARBA00022777"/>
    </source>
</evidence>
<dbReference type="InterPro" id="IPR004331">
    <property type="entry name" value="SPX_dom"/>
</dbReference>
<dbReference type="SUPFAM" id="SSF56112">
    <property type="entry name" value="Protein kinase-like (PK-like)"/>
    <property type="match status" value="1"/>
</dbReference>
<evidence type="ECO:0000259" key="9">
    <source>
        <dbReference type="PROSITE" id="PS50011"/>
    </source>
</evidence>